<proteinExistence type="predicted"/>
<evidence type="ECO:0000313" key="3">
    <source>
        <dbReference type="Proteomes" id="UP000075653"/>
    </source>
</evidence>
<dbReference type="RefSeq" id="WP_062188218.1">
    <property type="nucleotide sequence ID" value="NZ_JPOQ01000145.1"/>
</dbReference>
<keyword evidence="3" id="KW-1185">Reference proteome</keyword>
<keyword evidence="1" id="KW-0812">Transmembrane</keyword>
<evidence type="ECO:0000256" key="1">
    <source>
        <dbReference type="SAM" id="Phobius"/>
    </source>
</evidence>
<protein>
    <submittedName>
        <fullName evidence="2">Flp/Fap pilin component</fullName>
    </submittedName>
</protein>
<evidence type="ECO:0000313" key="2">
    <source>
        <dbReference type="EMBL" id="KXW57815.1"/>
    </source>
</evidence>
<comment type="caution">
    <text evidence="2">The sequence shown here is derived from an EMBL/GenBank/DDBJ whole genome shotgun (WGS) entry which is preliminary data.</text>
</comment>
<organism evidence="2 3">
    <name type="scientific">Ferrovum myxofaciens</name>
    <dbReference type="NCBI Taxonomy" id="416213"/>
    <lineage>
        <taxon>Bacteria</taxon>
        <taxon>Pseudomonadati</taxon>
        <taxon>Pseudomonadota</taxon>
        <taxon>Betaproteobacteria</taxon>
        <taxon>Ferrovales</taxon>
        <taxon>Ferrovaceae</taxon>
        <taxon>Ferrovum</taxon>
    </lineage>
</organism>
<dbReference type="STRING" id="1789004.FEMY_16680"/>
<dbReference type="InterPro" id="IPR007047">
    <property type="entry name" value="Flp_Fap"/>
</dbReference>
<dbReference type="PATRIC" id="fig|1789004.3.peg.1700"/>
<feature type="transmembrane region" description="Helical" evidence="1">
    <location>
        <begin position="20"/>
        <end position="41"/>
    </location>
</feature>
<gene>
    <name evidence="2" type="ORF">FEMY_16680</name>
</gene>
<dbReference type="AlphaFoldDB" id="A0A149VX61"/>
<keyword evidence="1" id="KW-0472">Membrane</keyword>
<reference evidence="2 3" key="1">
    <citation type="submission" date="2016-01" db="EMBL/GenBank/DDBJ databases">
        <title>Genome sequence of the acidophilic iron oxidising Ferrovum strain Z-31.</title>
        <authorList>
            <person name="Poehlein A."/>
            <person name="Ullrich S.R."/>
            <person name="Schloemann M."/>
            <person name="Muehling M."/>
            <person name="Daniel R."/>
        </authorList>
    </citation>
    <scope>NUCLEOTIDE SEQUENCE [LARGE SCALE GENOMIC DNA]</scope>
    <source>
        <strain evidence="2 3">Z-31</strain>
    </source>
</reference>
<name>A0A149VX61_9PROT</name>
<sequence length="56" mass="5754">MKKFILGLKRFVGSEEAVTAIEYALLAALIAVAVIGGASMLGGNVQKEFTSIAGVV</sequence>
<keyword evidence="1" id="KW-1133">Transmembrane helix</keyword>
<dbReference type="Pfam" id="PF04964">
    <property type="entry name" value="Flp_Fap"/>
    <property type="match status" value="1"/>
</dbReference>
<dbReference type="EMBL" id="LRRD01000036">
    <property type="protein sequence ID" value="KXW57815.1"/>
    <property type="molecule type" value="Genomic_DNA"/>
</dbReference>
<accession>A0A149VX61</accession>
<dbReference type="Proteomes" id="UP000075653">
    <property type="component" value="Unassembled WGS sequence"/>
</dbReference>